<evidence type="ECO:0000256" key="2">
    <source>
        <dbReference type="ARBA" id="ARBA00005879"/>
    </source>
</evidence>
<evidence type="ECO:0000256" key="4">
    <source>
        <dbReference type="ARBA" id="ARBA00022603"/>
    </source>
</evidence>
<evidence type="ECO:0000313" key="10">
    <source>
        <dbReference type="Proteomes" id="UP000062255"/>
    </source>
</evidence>
<dbReference type="GO" id="GO:0032259">
    <property type="term" value="P:methylation"/>
    <property type="evidence" value="ECO:0007669"/>
    <property type="project" value="UniProtKB-KW"/>
</dbReference>
<sequence>MSGGGYPVEFVGAGPGAADLLTVRATHLISQADVVLYPGTYLDHAVLENCSPTASTVDTQFLDLDSIVARIVEAQRSGLRVLRLVSGDPSLYSAVSEQVRRLDAAGVAWAITPGVSAYAAAAARVGHELTVPLVTQSVVLTRTQQQSTVMPESESLAAFAATGATLVLHLAITRTRELMMQIETTHGPDCPVVVVYRVSQPQEIILRGTVADIADRVEAAGLRQAAVILVGRALSERANPCAGESHLYDARRDRSHLRRQGTR</sequence>
<dbReference type="KEGG" id="mgo:AFA91_20115"/>
<name>A0A0K0XGH0_MYCGD</name>
<dbReference type="Gene3D" id="3.40.1010.10">
    <property type="entry name" value="Cobalt-precorrin-4 Transmethylase, Domain 1"/>
    <property type="match status" value="1"/>
</dbReference>
<evidence type="ECO:0000256" key="7">
    <source>
        <dbReference type="RuleBase" id="RU003960"/>
    </source>
</evidence>
<keyword evidence="4 7" id="KW-0489">Methyltransferase</keyword>
<dbReference type="InterPro" id="IPR050161">
    <property type="entry name" value="Siro_Cobalamin_biosynth"/>
</dbReference>
<proteinExistence type="inferred from homology"/>
<evidence type="ECO:0000256" key="3">
    <source>
        <dbReference type="ARBA" id="ARBA00022573"/>
    </source>
</evidence>
<dbReference type="InterPro" id="IPR014777">
    <property type="entry name" value="4pyrrole_Mease_sub1"/>
</dbReference>
<protein>
    <submittedName>
        <fullName evidence="9">Precorrin-4 C11-methyltransferase</fullName>
    </submittedName>
</protein>
<dbReference type="Proteomes" id="UP000062255">
    <property type="component" value="Chromosome"/>
</dbReference>
<gene>
    <name evidence="9" type="ORF">AFA91_20115</name>
</gene>
<evidence type="ECO:0000256" key="1">
    <source>
        <dbReference type="ARBA" id="ARBA00004953"/>
    </source>
</evidence>
<dbReference type="RefSeq" id="WP_049748896.1">
    <property type="nucleotide sequence ID" value="NZ_CP012150.1"/>
</dbReference>
<evidence type="ECO:0000256" key="5">
    <source>
        <dbReference type="ARBA" id="ARBA00022679"/>
    </source>
</evidence>
<feature type="domain" description="Tetrapyrrole methylase" evidence="8">
    <location>
        <begin position="10"/>
        <end position="213"/>
    </location>
</feature>
<dbReference type="InterPro" id="IPR003043">
    <property type="entry name" value="Uropor_MeTrfase_CS"/>
</dbReference>
<dbReference type="Gene3D" id="3.30.950.10">
    <property type="entry name" value="Methyltransferase, Cobalt-precorrin-4 Transmethylase, Domain 2"/>
    <property type="match status" value="1"/>
</dbReference>
<keyword evidence="6" id="KW-0949">S-adenosyl-L-methionine</keyword>
<dbReference type="EMBL" id="CP012150">
    <property type="protein sequence ID" value="AKS36495.1"/>
    <property type="molecule type" value="Genomic_DNA"/>
</dbReference>
<evidence type="ECO:0000313" key="9">
    <source>
        <dbReference type="EMBL" id="AKS36495.1"/>
    </source>
</evidence>
<dbReference type="CDD" id="cd11641">
    <property type="entry name" value="Precorrin-4_C11-MT"/>
    <property type="match status" value="1"/>
</dbReference>
<comment type="similarity">
    <text evidence="2 7">Belongs to the precorrin methyltransferase family.</text>
</comment>
<dbReference type="AlphaFoldDB" id="A0A0K0XGH0"/>
<dbReference type="InterPro" id="IPR035996">
    <property type="entry name" value="4pyrrol_Methylase_sf"/>
</dbReference>
<dbReference type="InterPro" id="IPR006362">
    <property type="entry name" value="Cbl_synth_CobM/CibF"/>
</dbReference>
<dbReference type="PROSITE" id="PS00839">
    <property type="entry name" value="SUMT_1"/>
    <property type="match status" value="1"/>
</dbReference>
<accession>A0A0K0XGH0</accession>
<dbReference type="InterPro" id="IPR000878">
    <property type="entry name" value="4pyrrol_Mease"/>
</dbReference>
<organism evidence="9 10">
    <name type="scientific">Mycolicibacterium goodii</name>
    <name type="common">Mycobacterium goodii</name>
    <dbReference type="NCBI Taxonomy" id="134601"/>
    <lineage>
        <taxon>Bacteria</taxon>
        <taxon>Bacillati</taxon>
        <taxon>Actinomycetota</taxon>
        <taxon>Actinomycetes</taxon>
        <taxon>Mycobacteriales</taxon>
        <taxon>Mycobacteriaceae</taxon>
        <taxon>Mycolicibacterium</taxon>
    </lineage>
</organism>
<dbReference type="GO" id="GO:0046026">
    <property type="term" value="F:precorrin-4 C11-methyltransferase activity"/>
    <property type="evidence" value="ECO:0007669"/>
    <property type="project" value="InterPro"/>
</dbReference>
<keyword evidence="5 7" id="KW-0808">Transferase</keyword>
<evidence type="ECO:0000256" key="6">
    <source>
        <dbReference type="ARBA" id="ARBA00022691"/>
    </source>
</evidence>
<dbReference type="PANTHER" id="PTHR45790:SF4">
    <property type="entry name" value="COBALT-PRECORRIN-4 C(11)-METHYLTRANSFERASE"/>
    <property type="match status" value="1"/>
</dbReference>
<dbReference type="OrthoDB" id="9815856at2"/>
<dbReference type="Pfam" id="PF00590">
    <property type="entry name" value="TP_methylase"/>
    <property type="match status" value="1"/>
</dbReference>
<dbReference type="UniPathway" id="UPA00148"/>
<dbReference type="InterPro" id="IPR014776">
    <property type="entry name" value="4pyrrole_Mease_sub2"/>
</dbReference>
<dbReference type="SUPFAM" id="SSF53790">
    <property type="entry name" value="Tetrapyrrole methylase"/>
    <property type="match status" value="1"/>
</dbReference>
<dbReference type="STRING" id="134601.AFA91_20115"/>
<reference evidence="9 10" key="1">
    <citation type="submission" date="2015-07" db="EMBL/GenBank/DDBJ databases">
        <title>Complete genome sequence of Mycobacterium goodii X7B, a facultative thermophilic biodesulfurizing bacterium.</title>
        <authorList>
            <person name="Yu B."/>
            <person name="Li F."/>
            <person name="Xu P."/>
        </authorList>
    </citation>
    <scope>NUCLEOTIDE SEQUENCE [LARGE SCALE GENOMIC DNA]</scope>
    <source>
        <strain evidence="9 10">X7B</strain>
    </source>
</reference>
<keyword evidence="3" id="KW-0169">Cobalamin biosynthesis</keyword>
<comment type="pathway">
    <text evidence="1">Cofactor biosynthesis; adenosylcobalamin biosynthesis.</text>
</comment>
<evidence type="ECO:0000259" key="8">
    <source>
        <dbReference type="Pfam" id="PF00590"/>
    </source>
</evidence>
<dbReference type="PANTHER" id="PTHR45790">
    <property type="entry name" value="SIROHEME SYNTHASE-RELATED"/>
    <property type="match status" value="1"/>
</dbReference>
<dbReference type="PROSITE" id="PS00840">
    <property type="entry name" value="SUMT_2"/>
    <property type="match status" value="1"/>
</dbReference>
<dbReference type="PATRIC" id="fig|134601.6.peg.4163"/>
<dbReference type="GO" id="GO:0009236">
    <property type="term" value="P:cobalamin biosynthetic process"/>
    <property type="evidence" value="ECO:0007669"/>
    <property type="project" value="UniProtKB-UniPathway"/>
</dbReference>